<feature type="domain" description="Ig-like" evidence="13">
    <location>
        <begin position="171"/>
        <end position="263"/>
    </location>
</feature>
<evidence type="ECO:0000256" key="2">
    <source>
        <dbReference type="ARBA" id="ARBA00022692"/>
    </source>
</evidence>
<dbReference type="InterPro" id="IPR003961">
    <property type="entry name" value="FN3_dom"/>
</dbReference>
<name>A0AAD9NJS8_RIDPI</name>
<organism evidence="15 16">
    <name type="scientific">Ridgeia piscesae</name>
    <name type="common">Tubeworm</name>
    <dbReference type="NCBI Taxonomy" id="27915"/>
    <lineage>
        <taxon>Eukaryota</taxon>
        <taxon>Metazoa</taxon>
        <taxon>Spiralia</taxon>
        <taxon>Lophotrochozoa</taxon>
        <taxon>Annelida</taxon>
        <taxon>Polychaeta</taxon>
        <taxon>Sedentaria</taxon>
        <taxon>Canalipalpata</taxon>
        <taxon>Sabellida</taxon>
        <taxon>Siboglinidae</taxon>
        <taxon>Ridgeia</taxon>
    </lineage>
</organism>
<dbReference type="InterPro" id="IPR003598">
    <property type="entry name" value="Ig_sub2"/>
</dbReference>
<dbReference type="CDD" id="cd00063">
    <property type="entry name" value="FN3"/>
    <property type="match status" value="6"/>
</dbReference>
<feature type="domain" description="Ig-like" evidence="13">
    <location>
        <begin position="78"/>
        <end position="169"/>
    </location>
</feature>
<dbReference type="FunFam" id="2.60.40.10:FF:000028">
    <property type="entry name" value="Neuronal cell adhesion molecule"/>
    <property type="match status" value="1"/>
</dbReference>
<dbReference type="EMBL" id="JAODUO010000917">
    <property type="protein sequence ID" value="KAK2172927.1"/>
    <property type="molecule type" value="Genomic_DNA"/>
</dbReference>
<dbReference type="AlphaFoldDB" id="A0AAD9NJS8"/>
<feature type="domain" description="Ig-like" evidence="13">
    <location>
        <begin position="266"/>
        <end position="354"/>
    </location>
</feature>
<gene>
    <name evidence="15" type="ORF">NP493_919g00003</name>
</gene>
<keyword evidence="6" id="KW-1133">Transmembrane helix</keyword>
<feature type="domain" description="Ig-like" evidence="13">
    <location>
        <begin position="1"/>
        <end position="73"/>
    </location>
</feature>
<dbReference type="PANTHER" id="PTHR44170">
    <property type="entry name" value="PROTEIN SIDEKICK"/>
    <property type="match status" value="1"/>
</dbReference>
<dbReference type="FunFam" id="2.60.40.10:FF:000360">
    <property type="entry name" value="Sidekick cell adhesion molecule 2"/>
    <property type="match status" value="1"/>
</dbReference>
<evidence type="ECO:0000313" key="15">
    <source>
        <dbReference type="EMBL" id="KAK2172927.1"/>
    </source>
</evidence>
<dbReference type="SUPFAM" id="SSF48726">
    <property type="entry name" value="Immunoglobulin"/>
    <property type="match status" value="4"/>
</dbReference>
<evidence type="ECO:0000256" key="1">
    <source>
        <dbReference type="ARBA" id="ARBA00004479"/>
    </source>
</evidence>
<keyword evidence="10" id="KW-0393">Immunoglobulin domain</keyword>
<feature type="domain" description="Fibronectin type-III" evidence="14">
    <location>
        <begin position="361"/>
        <end position="464"/>
    </location>
</feature>
<evidence type="ECO:0000256" key="7">
    <source>
        <dbReference type="ARBA" id="ARBA00023136"/>
    </source>
</evidence>
<dbReference type="Pfam" id="PF00041">
    <property type="entry name" value="fn3"/>
    <property type="match status" value="6"/>
</dbReference>
<dbReference type="GO" id="GO:0016020">
    <property type="term" value="C:membrane"/>
    <property type="evidence" value="ECO:0007669"/>
    <property type="project" value="UniProtKB-SubCell"/>
</dbReference>
<keyword evidence="5" id="KW-0130">Cell adhesion</keyword>
<dbReference type="PANTHER" id="PTHR44170:SF56">
    <property type="entry name" value="FIBRONECTIN TYPE-III DOMAIN-CONTAINING PROTEIN"/>
    <property type="match status" value="1"/>
</dbReference>
<keyword evidence="7" id="KW-0472">Membrane</keyword>
<evidence type="ECO:0000256" key="8">
    <source>
        <dbReference type="ARBA" id="ARBA00023157"/>
    </source>
</evidence>
<evidence type="ECO:0000256" key="3">
    <source>
        <dbReference type="ARBA" id="ARBA00022729"/>
    </source>
</evidence>
<comment type="caution">
    <text evidence="15">The sequence shown here is derived from an EMBL/GenBank/DDBJ whole genome shotgun (WGS) entry which is preliminary data.</text>
</comment>
<dbReference type="PROSITE" id="PS50835">
    <property type="entry name" value="IG_LIKE"/>
    <property type="match status" value="4"/>
</dbReference>
<keyword evidence="3" id="KW-0732">Signal</keyword>
<dbReference type="Pfam" id="PF07679">
    <property type="entry name" value="I-set"/>
    <property type="match status" value="2"/>
</dbReference>
<dbReference type="PRINTS" id="PR00014">
    <property type="entry name" value="FNTYPEIII"/>
</dbReference>
<dbReference type="SMART" id="SM00060">
    <property type="entry name" value="FN3"/>
    <property type="match status" value="6"/>
</dbReference>
<comment type="similarity">
    <text evidence="11">Belongs to the sidekick family.</text>
</comment>
<evidence type="ECO:0000256" key="11">
    <source>
        <dbReference type="ARBA" id="ARBA00061621"/>
    </source>
</evidence>
<dbReference type="FunFam" id="2.60.40.10:FF:000032">
    <property type="entry name" value="palladin isoform X1"/>
    <property type="match status" value="1"/>
</dbReference>
<dbReference type="PROSITE" id="PS50853">
    <property type="entry name" value="FN3"/>
    <property type="match status" value="7"/>
</dbReference>
<protein>
    <submittedName>
        <fullName evidence="15">Uncharacterized protein</fullName>
    </submittedName>
</protein>
<evidence type="ECO:0000256" key="4">
    <source>
        <dbReference type="ARBA" id="ARBA00022737"/>
    </source>
</evidence>
<feature type="domain" description="Fibronectin type-III" evidence="14">
    <location>
        <begin position="574"/>
        <end position="675"/>
    </location>
</feature>
<dbReference type="FunFam" id="2.60.40.10:FF:000158">
    <property type="entry name" value="Sidekick cell adhesion molecule 2"/>
    <property type="match status" value="1"/>
</dbReference>
<feature type="domain" description="Fibronectin type-III" evidence="14">
    <location>
        <begin position="470"/>
        <end position="569"/>
    </location>
</feature>
<dbReference type="InterPro" id="IPR007110">
    <property type="entry name" value="Ig-like_dom"/>
</dbReference>
<keyword evidence="8" id="KW-1015">Disulfide bond</keyword>
<feature type="domain" description="Fibronectin type-III" evidence="14">
    <location>
        <begin position="875"/>
        <end position="971"/>
    </location>
</feature>
<feature type="compositionally biased region" description="Low complexity" evidence="12">
    <location>
        <begin position="1029"/>
        <end position="1041"/>
    </location>
</feature>
<evidence type="ECO:0000313" key="16">
    <source>
        <dbReference type="Proteomes" id="UP001209878"/>
    </source>
</evidence>
<dbReference type="SUPFAM" id="SSF49265">
    <property type="entry name" value="Fibronectin type III"/>
    <property type="match status" value="4"/>
</dbReference>
<feature type="compositionally biased region" description="Basic and acidic residues" evidence="12">
    <location>
        <begin position="1045"/>
        <end position="1057"/>
    </location>
</feature>
<sequence>MSYLALKWYKVTSDTDKVAIQPNEKYILSMYRRKLTIKNPKTSDTGTYLCEATFNKPDNSFSYPPAKASANLTVYVKPNFVSLPPAELSPDYGSSAIIPCNAIGIPNLTYKWYRNAVKVDTAPGSRYQLEETGSLRLEGVKPDDAGMFQCFVSNEAGEINSATWLKVLSSPPVIEKKPQNLSVIAGQSARFVCKVTGAPQPVVTWYKATEAGEVEPLASSSRLQVLESELLIAITEIADAGNYTCNVSNTIGVATASAHLRVTMRTTITKPPVDASVIKGSTKTLQCKVSHDALVNVTWVWYHNNQTISASDRRRQIKKDGSLRITSVRNRDVGTYRCRVTSVGGNDSASAAIEIIELPYPPSVTSVKLSTDSRREVNVAWQPGYDGKSPISRFIVQYRLLPPGVTLRPEEGWRTASAIVSKESRLYTVTGLRPAQSYQFRVSAVNDVGQGPASEVSAVVTLPQQPPSGPPLELVASPRLDSASSVIIQWKPPIEDDWNGALLGYMIRYKLSGYPDNTLSYVNVTNYLVTSYRLNDLIVFQEYEVAVAAYNAKGVGVYSSYVAVRTQEGKPEAAPRDLTLTPVNSTAIQVTWRPPDPGFINGINQGYKIEAVQLGVEGSKVSLVVPSNLANMLGLQTAYLIGLAKYTNYSVTVLCFTSRGDGPKTEAVESRTLEDVPEQVGSLQFKDVLDKTFIALWTPPVRTNGILRGYKLSYMKKGLLITKVTEMLSGLNYTVTGLTATTTYTVEIVALTGVGAGPALVKDVVTGVPPVPPDPPYRLGITNTQSTSVLLQFTPGADGHARIIRWIIESQKNQNGQWKELTETTRTDITSLSVSGLVPYTNYQLRMIAENIAGRSEPSDPTRVFQTMQAPPAGPPGDVAVRAVNETALHVGWTPLLNEQWYGEGRGYRLQHRPHSGSSHWKTVQVHDEDANSYSLAGLEEWTQYDVRVAAYNKVGISSYSELATDRTRDSVPSAGPGNVTAVALSSTTIKVNWDDVPLSDRNGEIKGYKVVYQSAEAKLDAVEKVVNSSTGSDSTVDGTTQVRKVSDPDAGLHPDWGRGAQCTPSSREDRRRW</sequence>
<dbReference type="InterPro" id="IPR013098">
    <property type="entry name" value="Ig_I-set"/>
</dbReference>
<dbReference type="CDD" id="cd00096">
    <property type="entry name" value="Ig"/>
    <property type="match status" value="1"/>
</dbReference>
<dbReference type="InterPro" id="IPR013783">
    <property type="entry name" value="Ig-like_fold"/>
</dbReference>
<dbReference type="InterPro" id="IPR036116">
    <property type="entry name" value="FN3_sf"/>
</dbReference>
<dbReference type="InterPro" id="IPR036179">
    <property type="entry name" value="Ig-like_dom_sf"/>
</dbReference>
<dbReference type="SMART" id="SM00408">
    <property type="entry name" value="IGc2"/>
    <property type="match status" value="3"/>
</dbReference>
<feature type="domain" description="Fibronectin type-III" evidence="14">
    <location>
        <begin position="679"/>
        <end position="771"/>
    </location>
</feature>
<evidence type="ECO:0000256" key="9">
    <source>
        <dbReference type="ARBA" id="ARBA00023180"/>
    </source>
</evidence>
<accession>A0AAD9NJS8</accession>
<keyword evidence="2" id="KW-0812">Transmembrane</keyword>
<reference evidence="15" key="1">
    <citation type="journal article" date="2023" name="Mol. Biol. Evol.">
        <title>Third-Generation Sequencing Reveals the Adaptive Role of the Epigenome in Three Deep-Sea Polychaetes.</title>
        <authorList>
            <person name="Perez M."/>
            <person name="Aroh O."/>
            <person name="Sun Y."/>
            <person name="Lan Y."/>
            <person name="Juniper S.K."/>
            <person name="Young C.R."/>
            <person name="Angers B."/>
            <person name="Qian P.Y."/>
        </authorList>
    </citation>
    <scope>NUCLEOTIDE SEQUENCE</scope>
    <source>
        <strain evidence="15">R07B-5</strain>
    </source>
</reference>
<evidence type="ECO:0000259" key="14">
    <source>
        <dbReference type="PROSITE" id="PS50853"/>
    </source>
</evidence>
<evidence type="ECO:0000256" key="12">
    <source>
        <dbReference type="SAM" id="MobiDB-lite"/>
    </source>
</evidence>
<evidence type="ECO:0000259" key="13">
    <source>
        <dbReference type="PROSITE" id="PS50835"/>
    </source>
</evidence>
<keyword evidence="9" id="KW-0325">Glycoprotein</keyword>
<dbReference type="Proteomes" id="UP001209878">
    <property type="component" value="Unassembled WGS sequence"/>
</dbReference>
<evidence type="ECO:0000256" key="6">
    <source>
        <dbReference type="ARBA" id="ARBA00022989"/>
    </source>
</evidence>
<feature type="region of interest" description="Disordered" evidence="12">
    <location>
        <begin position="1029"/>
        <end position="1074"/>
    </location>
</feature>
<dbReference type="Gene3D" id="2.60.40.10">
    <property type="entry name" value="Immunoglobulins"/>
    <property type="match status" value="11"/>
</dbReference>
<dbReference type="GO" id="GO:0098609">
    <property type="term" value="P:cell-cell adhesion"/>
    <property type="evidence" value="ECO:0007669"/>
    <property type="project" value="TreeGrafter"/>
</dbReference>
<dbReference type="InterPro" id="IPR003599">
    <property type="entry name" value="Ig_sub"/>
</dbReference>
<keyword evidence="16" id="KW-1185">Reference proteome</keyword>
<evidence type="ECO:0000256" key="5">
    <source>
        <dbReference type="ARBA" id="ARBA00022889"/>
    </source>
</evidence>
<keyword evidence="4" id="KW-0677">Repeat</keyword>
<dbReference type="FunFam" id="2.60.40.10:FF:002353">
    <property type="entry name" value="Uncharacterized protein"/>
    <property type="match status" value="1"/>
</dbReference>
<dbReference type="SMART" id="SM00409">
    <property type="entry name" value="IG"/>
    <property type="match status" value="4"/>
</dbReference>
<feature type="domain" description="Fibronectin type-III" evidence="14">
    <location>
        <begin position="775"/>
        <end position="870"/>
    </location>
</feature>
<comment type="subcellular location">
    <subcellularLocation>
        <location evidence="1">Membrane</location>
        <topology evidence="1">Single-pass type I membrane protein</topology>
    </subcellularLocation>
</comment>
<dbReference type="Pfam" id="PF13927">
    <property type="entry name" value="Ig_3"/>
    <property type="match status" value="1"/>
</dbReference>
<evidence type="ECO:0000256" key="10">
    <source>
        <dbReference type="ARBA" id="ARBA00023319"/>
    </source>
</evidence>
<proteinExistence type="inferred from homology"/>
<feature type="domain" description="Fibronectin type-III" evidence="14">
    <location>
        <begin position="976"/>
        <end position="1070"/>
    </location>
</feature>